<comment type="similarity">
    <text evidence="11">Belongs to the protein kinase superfamily. Tyr protein kinase family.</text>
</comment>
<evidence type="ECO:0000256" key="8">
    <source>
        <dbReference type="ARBA" id="ARBA00051243"/>
    </source>
</evidence>
<keyword evidence="3 11" id="KW-0547">Nucleotide-binding</keyword>
<dbReference type="InterPro" id="IPR000719">
    <property type="entry name" value="Prot_kinase_dom"/>
</dbReference>
<dbReference type="EC" id="2.7.10.2" evidence="11"/>
<dbReference type="CDD" id="cd10361">
    <property type="entry name" value="SH2_Fps_family"/>
    <property type="match status" value="1"/>
</dbReference>
<dbReference type="InterPro" id="IPR008266">
    <property type="entry name" value="Tyr_kinase_AS"/>
</dbReference>
<dbReference type="PROSITE" id="PS50011">
    <property type="entry name" value="PROTEIN_KINASE_DOM"/>
    <property type="match status" value="1"/>
</dbReference>
<dbReference type="Proteomes" id="UP000887569">
    <property type="component" value="Unplaced"/>
</dbReference>
<dbReference type="GO" id="GO:0012505">
    <property type="term" value="C:endomembrane system"/>
    <property type="evidence" value="ECO:0007669"/>
    <property type="project" value="UniProtKB-SubCell"/>
</dbReference>
<evidence type="ECO:0000313" key="15">
    <source>
        <dbReference type="Proteomes" id="UP000887569"/>
    </source>
</evidence>
<dbReference type="FunFam" id="1.10.510.10:FF:001512">
    <property type="entry name" value="Receptor tyrosine-protein kinase erbB-2"/>
    <property type="match status" value="1"/>
</dbReference>
<keyword evidence="4 11" id="KW-0418">Kinase</keyword>
<dbReference type="InterPro" id="IPR000980">
    <property type="entry name" value="SH2"/>
</dbReference>
<comment type="catalytic activity">
    <reaction evidence="9 11">
        <text>L-tyrosyl-[protein] + ATP = O-phospho-L-tyrosyl-[protein] + ADP + H(+)</text>
        <dbReference type="Rhea" id="RHEA:10596"/>
        <dbReference type="Rhea" id="RHEA-COMP:10136"/>
        <dbReference type="Rhea" id="RHEA-COMP:20101"/>
        <dbReference type="ChEBI" id="CHEBI:15378"/>
        <dbReference type="ChEBI" id="CHEBI:30616"/>
        <dbReference type="ChEBI" id="CHEBI:46858"/>
        <dbReference type="ChEBI" id="CHEBI:61978"/>
        <dbReference type="ChEBI" id="CHEBI:456216"/>
        <dbReference type="EC" id="2.7.10.2"/>
    </reaction>
</comment>
<keyword evidence="10" id="KW-0727">SH2 domain</keyword>
<dbReference type="InterPro" id="IPR035849">
    <property type="entry name" value="Fes/Fps/Fer_SH2"/>
</dbReference>
<dbReference type="InterPro" id="IPR050198">
    <property type="entry name" value="Non-receptor_tyrosine_kinases"/>
</dbReference>
<name>A0A915ALC7_PARUN</name>
<dbReference type="PRINTS" id="PR00109">
    <property type="entry name" value="TYRKINASE"/>
</dbReference>
<dbReference type="SMART" id="SM00252">
    <property type="entry name" value="SH2"/>
    <property type="match status" value="1"/>
</dbReference>
<evidence type="ECO:0000313" key="16">
    <source>
        <dbReference type="WBParaSite" id="PgR011_g022_t02"/>
    </source>
</evidence>
<evidence type="ECO:0000256" key="11">
    <source>
        <dbReference type="RuleBase" id="RU362096"/>
    </source>
</evidence>
<dbReference type="GO" id="GO:0004715">
    <property type="term" value="F:non-membrane spanning protein tyrosine kinase activity"/>
    <property type="evidence" value="ECO:0007669"/>
    <property type="project" value="UniProtKB-EC"/>
</dbReference>
<evidence type="ECO:0000256" key="6">
    <source>
        <dbReference type="ARBA" id="ARBA00023136"/>
    </source>
</evidence>
<evidence type="ECO:0000256" key="10">
    <source>
        <dbReference type="PROSITE-ProRule" id="PRU00191"/>
    </source>
</evidence>
<evidence type="ECO:0000256" key="7">
    <source>
        <dbReference type="ARBA" id="ARBA00023137"/>
    </source>
</evidence>
<dbReference type="Gene3D" id="1.10.510.10">
    <property type="entry name" value="Transferase(Phosphotransferase) domain 1"/>
    <property type="match status" value="1"/>
</dbReference>
<dbReference type="SUPFAM" id="SSF56112">
    <property type="entry name" value="Protein kinase-like (PK-like)"/>
    <property type="match status" value="1"/>
</dbReference>
<proteinExistence type="inferred from homology"/>
<dbReference type="InterPro" id="IPR001245">
    <property type="entry name" value="Ser-Thr/Tyr_kinase_cat_dom"/>
</dbReference>
<dbReference type="CDD" id="cd00192">
    <property type="entry name" value="PTKc"/>
    <property type="match status" value="1"/>
</dbReference>
<evidence type="ECO:0000256" key="9">
    <source>
        <dbReference type="ARBA" id="ARBA00051245"/>
    </source>
</evidence>
<evidence type="ECO:0000256" key="1">
    <source>
        <dbReference type="ARBA" id="ARBA00004308"/>
    </source>
</evidence>
<evidence type="ECO:0000256" key="2">
    <source>
        <dbReference type="ARBA" id="ARBA00022679"/>
    </source>
</evidence>
<feature type="domain" description="SH2" evidence="13">
    <location>
        <begin position="25"/>
        <end position="129"/>
    </location>
</feature>
<feature type="compositionally biased region" description="Basic and acidic residues" evidence="12">
    <location>
        <begin position="451"/>
        <end position="460"/>
    </location>
</feature>
<dbReference type="AlphaFoldDB" id="A0A915ALC7"/>
<protein>
    <recommendedName>
        <fullName evidence="11">Tyrosine-protein kinase</fullName>
        <ecNumber evidence="11">2.7.10.2</ecNumber>
    </recommendedName>
</protein>
<evidence type="ECO:0000259" key="14">
    <source>
        <dbReference type="PROSITE" id="PS50011"/>
    </source>
</evidence>
<dbReference type="GO" id="GO:0004714">
    <property type="term" value="F:transmembrane receptor protein tyrosine kinase activity"/>
    <property type="evidence" value="ECO:0007669"/>
    <property type="project" value="UniProtKB-EC"/>
</dbReference>
<evidence type="ECO:0000259" key="13">
    <source>
        <dbReference type="PROSITE" id="PS50001"/>
    </source>
</evidence>
<dbReference type="WBParaSite" id="PgR011_g022_t02">
    <property type="protein sequence ID" value="PgR011_g022_t02"/>
    <property type="gene ID" value="PgR011_g022"/>
</dbReference>
<accession>A0A915ALC7</accession>
<organism evidence="15 16">
    <name type="scientific">Parascaris univalens</name>
    <name type="common">Nematode worm</name>
    <dbReference type="NCBI Taxonomy" id="6257"/>
    <lineage>
        <taxon>Eukaryota</taxon>
        <taxon>Metazoa</taxon>
        <taxon>Ecdysozoa</taxon>
        <taxon>Nematoda</taxon>
        <taxon>Chromadorea</taxon>
        <taxon>Rhabditida</taxon>
        <taxon>Spirurina</taxon>
        <taxon>Ascaridomorpha</taxon>
        <taxon>Ascaridoidea</taxon>
        <taxon>Ascarididae</taxon>
        <taxon>Parascaris</taxon>
    </lineage>
</organism>
<dbReference type="PROSITE" id="PS50001">
    <property type="entry name" value="SH2"/>
    <property type="match status" value="1"/>
</dbReference>
<dbReference type="GO" id="GO:0048680">
    <property type="term" value="P:positive regulation of axon regeneration"/>
    <property type="evidence" value="ECO:0007669"/>
    <property type="project" value="UniProtKB-ARBA"/>
</dbReference>
<dbReference type="InterPro" id="IPR011009">
    <property type="entry name" value="Kinase-like_dom_sf"/>
</dbReference>
<dbReference type="Gene3D" id="3.30.505.10">
    <property type="entry name" value="SH2 domain"/>
    <property type="match status" value="1"/>
</dbReference>
<keyword evidence="2 11" id="KW-0808">Transferase</keyword>
<dbReference type="PANTHER" id="PTHR24418">
    <property type="entry name" value="TYROSINE-PROTEIN KINASE"/>
    <property type="match status" value="1"/>
</dbReference>
<dbReference type="GO" id="GO:0061564">
    <property type="term" value="P:axon development"/>
    <property type="evidence" value="ECO:0007669"/>
    <property type="project" value="UniProtKB-ARBA"/>
</dbReference>
<feature type="domain" description="Protein kinase" evidence="14">
    <location>
        <begin position="143"/>
        <end position="427"/>
    </location>
</feature>
<feature type="region of interest" description="Disordered" evidence="12">
    <location>
        <begin position="451"/>
        <end position="507"/>
    </location>
</feature>
<evidence type="ECO:0000256" key="12">
    <source>
        <dbReference type="SAM" id="MobiDB-lite"/>
    </source>
</evidence>
<dbReference type="PROSITE" id="PS00109">
    <property type="entry name" value="PROTEIN_KINASE_TYR"/>
    <property type="match status" value="1"/>
</dbReference>
<keyword evidence="6" id="KW-0472">Membrane</keyword>
<evidence type="ECO:0000256" key="3">
    <source>
        <dbReference type="ARBA" id="ARBA00022741"/>
    </source>
</evidence>
<reference evidence="16" key="1">
    <citation type="submission" date="2022-11" db="UniProtKB">
        <authorList>
            <consortium name="WormBaseParasite"/>
        </authorList>
    </citation>
    <scope>IDENTIFICATION</scope>
</reference>
<keyword evidence="5 11" id="KW-0067">ATP-binding</keyword>
<dbReference type="InterPro" id="IPR036860">
    <property type="entry name" value="SH2_dom_sf"/>
</dbReference>
<feature type="compositionally biased region" description="Low complexity" evidence="12">
    <location>
        <begin position="462"/>
        <end position="483"/>
    </location>
</feature>
<comment type="subcellular location">
    <subcellularLocation>
        <location evidence="1">Endomembrane system</location>
    </subcellularLocation>
</comment>
<evidence type="ECO:0000256" key="4">
    <source>
        <dbReference type="ARBA" id="ARBA00022777"/>
    </source>
</evidence>
<dbReference type="Pfam" id="PF07714">
    <property type="entry name" value="PK_Tyr_Ser-Thr"/>
    <property type="match status" value="1"/>
</dbReference>
<dbReference type="GO" id="GO:0005524">
    <property type="term" value="F:ATP binding"/>
    <property type="evidence" value="ECO:0007669"/>
    <property type="project" value="UniProtKB-KW"/>
</dbReference>
<dbReference type="SUPFAM" id="SSF55550">
    <property type="entry name" value="SH2 domain"/>
    <property type="match status" value="1"/>
</dbReference>
<keyword evidence="7 11" id="KW-0829">Tyrosine-protein kinase</keyword>
<comment type="catalytic activity">
    <reaction evidence="8">
        <text>L-tyrosyl-[protein] + ATP = O-phospho-L-tyrosyl-[protein] + ADP + H(+)</text>
        <dbReference type="Rhea" id="RHEA:10596"/>
        <dbReference type="Rhea" id="RHEA-COMP:10136"/>
        <dbReference type="Rhea" id="RHEA-COMP:20101"/>
        <dbReference type="ChEBI" id="CHEBI:15378"/>
        <dbReference type="ChEBI" id="CHEBI:30616"/>
        <dbReference type="ChEBI" id="CHEBI:46858"/>
        <dbReference type="ChEBI" id="CHEBI:61978"/>
        <dbReference type="ChEBI" id="CHEBI:456216"/>
        <dbReference type="EC" id="2.7.10.1"/>
    </reaction>
</comment>
<keyword evidence="15" id="KW-1185">Reference proteome</keyword>
<evidence type="ECO:0000256" key="5">
    <source>
        <dbReference type="ARBA" id="ARBA00022840"/>
    </source>
</evidence>
<sequence>IFLRQNIFEKAAQIVMVESIEGECWYHGLRPKGDVAPLFKDVGDWLVRTTEGSISITDERNDVKTGIVLSVMIEAPNKIFNYLLHLNKATNMWVIASTRHLREFATPLELIEYYEENDLPGGYRLLKPVPRPRWMISHSCVHFDDWDLIGRGHFCDVLRGKYNDPFKRVIIDVAIKFVHLQCQINFRLWHGGNDSTRSKREEAHDCMMKEARIMMSYKHRNVVEFYGVACDRPPVMIVMELCPGGNLETHLRKMSGSIMPGERIVYCLEIARGLRYLHRKNCIHGDLACRNCLISKHGEIKVTDFGLSKLVDEITAETKILRPQDRLPVRWMAPETLARIPLYSTKSDVWSYGVVCYEIFNNGEKPWPYLEAKIIAKSYKNGKLPNIPSATPPQIAKMMTRTWHLKTERRPNFDEIIVTLTKAHGAIPPPPPEMRTVFSLEGVIRRTPEEEKKLNDEEMKVTTSASLLSSASSASTAESIETSPTRINGAAPSKIKTTKCGDSLDRR</sequence>